<dbReference type="SUPFAM" id="SSF50370">
    <property type="entry name" value="Ricin B-like lectins"/>
    <property type="match status" value="1"/>
</dbReference>
<dbReference type="EMBL" id="LNZH02000138">
    <property type="protein sequence ID" value="OCB90246.1"/>
    <property type="molecule type" value="Genomic_DNA"/>
</dbReference>
<dbReference type="Pfam" id="PF14200">
    <property type="entry name" value="RicinB_lectin_2"/>
    <property type="match status" value="1"/>
</dbReference>
<dbReference type="InterPro" id="IPR000772">
    <property type="entry name" value="Ricin_B_lectin"/>
</dbReference>
<gene>
    <name evidence="3" type="ORF">A7U60_g2535</name>
</gene>
<dbReference type="Proteomes" id="UP000757232">
    <property type="component" value="Unassembled WGS sequence"/>
</dbReference>
<name>A0A9Q5I2A9_SANBA</name>
<dbReference type="CDD" id="cd23422">
    <property type="entry name" value="beta-trefoil_Ricin_MPL_CNL"/>
    <property type="match status" value="1"/>
</dbReference>
<evidence type="ECO:0000256" key="1">
    <source>
        <dbReference type="SAM" id="MobiDB-lite"/>
    </source>
</evidence>
<dbReference type="InterPro" id="IPR035992">
    <property type="entry name" value="Ricin_B-like_lectins"/>
</dbReference>
<evidence type="ECO:0000259" key="2">
    <source>
        <dbReference type="Pfam" id="PF14200"/>
    </source>
</evidence>
<comment type="caution">
    <text evidence="3">The sequence shown here is derived from an EMBL/GenBank/DDBJ whole genome shotgun (WGS) entry which is preliminary data.</text>
</comment>
<feature type="domain" description="Ricin B lectin" evidence="2">
    <location>
        <begin position="74"/>
        <end position="155"/>
    </location>
</feature>
<sequence>MQLSAKSSSDTISPSPPQSSMGQNTESKIVSNGVSSILEPGVYVMRNLRSDSVIDLSGGDSKSIIGFPRHGFENQQWEFGILGDGWYIRSAHSGAYLNIEKGLGDGFPVIANSYPAAWAVENQPGEGHNVFRISWPNTPYSFDLDNGDPTPGTKVPLFFFSMFPIFFSIGNDKVNLWSKISGARHQLWQLQRCVEKDRKVSEVATVTETNTPETTTTSTTTTTITTVTTTTVVTRRNGLIVAEGFE</sequence>
<proteinExistence type="predicted"/>
<keyword evidence="4" id="KW-1185">Reference proteome</keyword>
<evidence type="ECO:0000313" key="3">
    <source>
        <dbReference type="EMBL" id="OCB90246.1"/>
    </source>
</evidence>
<organism evidence="3 4">
    <name type="scientific">Sanghuangporus baumii</name>
    <name type="common">Phellinus baumii</name>
    <dbReference type="NCBI Taxonomy" id="108892"/>
    <lineage>
        <taxon>Eukaryota</taxon>
        <taxon>Fungi</taxon>
        <taxon>Dikarya</taxon>
        <taxon>Basidiomycota</taxon>
        <taxon>Agaricomycotina</taxon>
        <taxon>Agaricomycetes</taxon>
        <taxon>Hymenochaetales</taxon>
        <taxon>Hymenochaetaceae</taxon>
        <taxon>Sanghuangporus</taxon>
    </lineage>
</organism>
<dbReference type="AlphaFoldDB" id="A0A9Q5I2A9"/>
<reference evidence="3" key="1">
    <citation type="submission" date="2016-06" db="EMBL/GenBank/DDBJ databases">
        <title>Draft Genome sequence of the fungus Inonotus baumii.</title>
        <authorList>
            <person name="Zhu H."/>
            <person name="Lin W."/>
        </authorList>
    </citation>
    <scope>NUCLEOTIDE SEQUENCE</scope>
    <source>
        <strain evidence="3">821</strain>
    </source>
</reference>
<feature type="region of interest" description="Disordered" evidence="1">
    <location>
        <begin position="1"/>
        <end position="26"/>
    </location>
</feature>
<accession>A0A9Q5I2A9</accession>
<dbReference type="OrthoDB" id="2131701at2759"/>
<protein>
    <recommendedName>
        <fullName evidence="2">Ricin B lectin domain-containing protein</fullName>
    </recommendedName>
</protein>
<evidence type="ECO:0000313" key="4">
    <source>
        <dbReference type="Proteomes" id="UP000757232"/>
    </source>
</evidence>
<dbReference type="Gene3D" id="2.80.10.50">
    <property type="match status" value="1"/>
</dbReference>